<sequence length="64" mass="7018">MVATALLATLFGPKFQHVLSPLKQNGVNRGCMIEEKHVLVKQDRNAGKYAGAVLCMLDKKKPLP</sequence>
<keyword evidence="2" id="KW-1185">Reference proteome</keyword>
<dbReference type="AlphaFoldDB" id="A0A6G1C9G2"/>
<proteinExistence type="predicted"/>
<accession>A0A6G1C9G2</accession>
<gene>
    <name evidence="1" type="ORF">E2562_028116</name>
</gene>
<evidence type="ECO:0000313" key="1">
    <source>
        <dbReference type="EMBL" id="KAF0896819.1"/>
    </source>
</evidence>
<evidence type="ECO:0000313" key="2">
    <source>
        <dbReference type="Proteomes" id="UP000479710"/>
    </source>
</evidence>
<comment type="caution">
    <text evidence="1">The sequence shown here is derived from an EMBL/GenBank/DDBJ whole genome shotgun (WGS) entry which is preliminary data.</text>
</comment>
<organism evidence="1 2">
    <name type="scientific">Oryza meyeriana var. granulata</name>
    <dbReference type="NCBI Taxonomy" id="110450"/>
    <lineage>
        <taxon>Eukaryota</taxon>
        <taxon>Viridiplantae</taxon>
        <taxon>Streptophyta</taxon>
        <taxon>Embryophyta</taxon>
        <taxon>Tracheophyta</taxon>
        <taxon>Spermatophyta</taxon>
        <taxon>Magnoliopsida</taxon>
        <taxon>Liliopsida</taxon>
        <taxon>Poales</taxon>
        <taxon>Poaceae</taxon>
        <taxon>BOP clade</taxon>
        <taxon>Oryzoideae</taxon>
        <taxon>Oryzeae</taxon>
        <taxon>Oryzinae</taxon>
        <taxon>Oryza</taxon>
        <taxon>Oryza meyeriana</taxon>
    </lineage>
</organism>
<dbReference type="EMBL" id="SPHZ02000010">
    <property type="protein sequence ID" value="KAF0896819.1"/>
    <property type="molecule type" value="Genomic_DNA"/>
</dbReference>
<reference evidence="1 2" key="1">
    <citation type="submission" date="2019-11" db="EMBL/GenBank/DDBJ databases">
        <title>Whole genome sequence of Oryza granulata.</title>
        <authorList>
            <person name="Li W."/>
        </authorList>
    </citation>
    <scope>NUCLEOTIDE SEQUENCE [LARGE SCALE GENOMIC DNA]</scope>
    <source>
        <strain evidence="2">cv. Menghai</strain>
        <tissue evidence="1">Leaf</tissue>
    </source>
</reference>
<dbReference type="Proteomes" id="UP000479710">
    <property type="component" value="Unassembled WGS sequence"/>
</dbReference>
<name>A0A6G1C9G2_9ORYZ</name>
<protein>
    <submittedName>
        <fullName evidence="1">Uncharacterized protein</fullName>
    </submittedName>
</protein>